<dbReference type="Proteomes" id="UP001152607">
    <property type="component" value="Unassembled WGS sequence"/>
</dbReference>
<feature type="region of interest" description="Disordered" evidence="1">
    <location>
        <begin position="1"/>
        <end position="28"/>
    </location>
</feature>
<comment type="caution">
    <text evidence="2">The sequence shown here is derived from an EMBL/GenBank/DDBJ whole genome shotgun (WGS) entry which is preliminary data.</text>
</comment>
<evidence type="ECO:0000256" key="1">
    <source>
        <dbReference type="SAM" id="MobiDB-lite"/>
    </source>
</evidence>
<keyword evidence="3" id="KW-1185">Reference proteome</keyword>
<protein>
    <submittedName>
        <fullName evidence="2">Uncharacterized protein</fullName>
    </submittedName>
</protein>
<evidence type="ECO:0000313" key="3">
    <source>
        <dbReference type="Proteomes" id="UP001152607"/>
    </source>
</evidence>
<name>A0A9W4XGV2_9PLEO</name>
<feature type="compositionally biased region" description="Basic residues" evidence="1">
    <location>
        <begin position="11"/>
        <end position="20"/>
    </location>
</feature>
<evidence type="ECO:0000313" key="2">
    <source>
        <dbReference type="EMBL" id="CAI6330252.1"/>
    </source>
</evidence>
<dbReference type="AlphaFoldDB" id="A0A9W4XGV2"/>
<dbReference type="EMBL" id="CAOQHR010000002">
    <property type="protein sequence ID" value="CAI6330252.1"/>
    <property type="molecule type" value="Genomic_DNA"/>
</dbReference>
<proteinExistence type="predicted"/>
<organism evidence="2 3">
    <name type="scientific">Periconia digitata</name>
    <dbReference type="NCBI Taxonomy" id="1303443"/>
    <lineage>
        <taxon>Eukaryota</taxon>
        <taxon>Fungi</taxon>
        <taxon>Dikarya</taxon>
        <taxon>Ascomycota</taxon>
        <taxon>Pezizomycotina</taxon>
        <taxon>Dothideomycetes</taxon>
        <taxon>Pleosporomycetidae</taxon>
        <taxon>Pleosporales</taxon>
        <taxon>Massarineae</taxon>
        <taxon>Periconiaceae</taxon>
        <taxon>Periconia</taxon>
    </lineage>
</organism>
<reference evidence="2" key="1">
    <citation type="submission" date="2023-01" db="EMBL/GenBank/DDBJ databases">
        <authorList>
            <person name="Van Ghelder C."/>
            <person name="Rancurel C."/>
        </authorList>
    </citation>
    <scope>NUCLEOTIDE SEQUENCE</scope>
    <source>
        <strain evidence="2">CNCM I-4278</strain>
    </source>
</reference>
<gene>
    <name evidence="2" type="ORF">PDIGIT_LOCUS4210</name>
</gene>
<sequence>MHESTRNGLLHGHKKMHRMKSSSPRSPSKYLRLPALLTRVVVSQCDPHAPIRRQDSIWSMFIARGSYGKYPRDRRACFCNKEKPLPQDEGVTVRQEKALDWLGTHAPHGAKIRDEL</sequence>
<accession>A0A9W4XGV2</accession>